<dbReference type="AlphaFoldDB" id="A0A975G9V0"/>
<dbReference type="PANTHER" id="PTHR43249:SF1">
    <property type="entry name" value="D-GLUCOSIDE 3-DEHYDROGENASE"/>
    <property type="match status" value="1"/>
</dbReference>
<dbReference type="InterPro" id="IPR000683">
    <property type="entry name" value="Gfo/Idh/MocA-like_OxRdtase_N"/>
</dbReference>
<dbReference type="GO" id="GO:0000166">
    <property type="term" value="F:nucleotide binding"/>
    <property type="evidence" value="ECO:0007669"/>
    <property type="project" value="InterPro"/>
</dbReference>
<name>A0A975G9V0_9BACT</name>
<dbReference type="Gene3D" id="3.40.50.720">
    <property type="entry name" value="NAD(P)-binding Rossmann-like Domain"/>
    <property type="match status" value="1"/>
</dbReference>
<dbReference type="Pfam" id="PF22725">
    <property type="entry name" value="GFO_IDH_MocA_C3"/>
    <property type="match status" value="1"/>
</dbReference>
<dbReference type="InterPro" id="IPR036291">
    <property type="entry name" value="NAD(P)-bd_dom_sf"/>
</dbReference>
<dbReference type="InterPro" id="IPR055170">
    <property type="entry name" value="GFO_IDH_MocA-like_dom"/>
</dbReference>
<evidence type="ECO:0000313" key="3">
    <source>
        <dbReference type="EMBL" id="QUE51395.1"/>
    </source>
</evidence>
<dbReference type="InterPro" id="IPR052515">
    <property type="entry name" value="Gfo/Idh/MocA_Oxidoreductase"/>
</dbReference>
<protein>
    <submittedName>
        <fullName evidence="3">Gfo/Idh/MocA family oxidoreductase</fullName>
    </submittedName>
</protein>
<dbReference type="Gene3D" id="3.30.360.10">
    <property type="entry name" value="Dihydrodipicolinate Reductase, domain 2"/>
    <property type="match status" value="1"/>
</dbReference>
<feature type="domain" description="GFO/IDH/MocA-like oxidoreductase" evidence="2">
    <location>
        <begin position="131"/>
        <end position="252"/>
    </location>
</feature>
<dbReference type="SUPFAM" id="SSF55347">
    <property type="entry name" value="Glyceraldehyde-3-phosphate dehydrogenase-like, C-terminal domain"/>
    <property type="match status" value="1"/>
</dbReference>
<dbReference type="KEGG" id="lamb:KBB96_00510"/>
<proteinExistence type="predicted"/>
<keyword evidence="4" id="KW-1185">Reference proteome</keyword>
<reference evidence="3" key="1">
    <citation type="submission" date="2021-04" db="EMBL/GenBank/DDBJ databases">
        <title>Luteolibacter sp. 32A isolated from the skin of an Anderson's salamander (Ambystoma andersonii).</title>
        <authorList>
            <person name="Spergser J."/>
            <person name="Busse H.-J."/>
        </authorList>
    </citation>
    <scope>NUCLEOTIDE SEQUENCE</scope>
    <source>
        <strain evidence="3">32A</strain>
    </source>
</reference>
<feature type="domain" description="Gfo/Idh/MocA-like oxidoreductase N-terminal" evidence="1">
    <location>
        <begin position="4"/>
        <end position="120"/>
    </location>
</feature>
<evidence type="ECO:0000313" key="4">
    <source>
        <dbReference type="Proteomes" id="UP000676169"/>
    </source>
</evidence>
<dbReference type="Proteomes" id="UP000676169">
    <property type="component" value="Chromosome"/>
</dbReference>
<dbReference type="PANTHER" id="PTHR43249">
    <property type="entry name" value="UDP-N-ACETYL-2-AMINO-2-DEOXY-D-GLUCURONATE OXIDASE"/>
    <property type="match status" value="1"/>
</dbReference>
<evidence type="ECO:0000259" key="2">
    <source>
        <dbReference type="Pfam" id="PF22725"/>
    </source>
</evidence>
<accession>A0A975G9V0</accession>
<dbReference type="RefSeq" id="WP_211631534.1">
    <property type="nucleotide sequence ID" value="NZ_CP073100.1"/>
</dbReference>
<organism evidence="3 4">
    <name type="scientific">Luteolibacter ambystomatis</name>
    <dbReference type="NCBI Taxonomy" id="2824561"/>
    <lineage>
        <taxon>Bacteria</taxon>
        <taxon>Pseudomonadati</taxon>
        <taxon>Verrucomicrobiota</taxon>
        <taxon>Verrucomicrobiia</taxon>
        <taxon>Verrucomicrobiales</taxon>
        <taxon>Verrucomicrobiaceae</taxon>
        <taxon>Luteolibacter</taxon>
    </lineage>
</organism>
<sequence>MSGINIAIVGLGFGAEFIPIYQRHKDANMYAICQRTQSKLDEVGDKFGIEKRYTSYDELLEDPDVHAVHINSPIPDHAAQTIKALKAGKHVACTVPMATSVEDCRQIVQLIKETGLKYMMMETVVYAREFLFMKELYDKGELGKVQFIKASHQQDMDGWPGYWPGLPPMHYATHCVGPVLGLTRGEAEYVSCFGSGTIREEMHSCYGSPFAVETCHIKFKDSDLSAQVYRSLFDVARQYRESIEVYGSKKSVEWPLIEHEPLVMHTAKLPEPEIPSRVETPDFAHYLPEEIQLFTKGGVYGGDTGEDHLSFTQGAGHGGSHPHLVHQFVNMLKTGKDSYPNAIESANITCTGILAHESALKGGELIRLPEWSFRSPGTNGAAKGAGHAHAVPASV</sequence>
<dbReference type="Pfam" id="PF01408">
    <property type="entry name" value="GFO_IDH_MocA"/>
    <property type="match status" value="1"/>
</dbReference>
<dbReference type="SUPFAM" id="SSF51735">
    <property type="entry name" value="NAD(P)-binding Rossmann-fold domains"/>
    <property type="match status" value="1"/>
</dbReference>
<gene>
    <name evidence="3" type="ORF">KBB96_00510</name>
</gene>
<dbReference type="EMBL" id="CP073100">
    <property type="protein sequence ID" value="QUE51395.1"/>
    <property type="molecule type" value="Genomic_DNA"/>
</dbReference>
<evidence type="ECO:0000259" key="1">
    <source>
        <dbReference type="Pfam" id="PF01408"/>
    </source>
</evidence>